<dbReference type="PROSITE" id="PS51767">
    <property type="entry name" value="PEPTIDASE_A1"/>
    <property type="match status" value="1"/>
</dbReference>
<dbReference type="Proteomes" id="UP000807769">
    <property type="component" value="Unassembled WGS sequence"/>
</dbReference>
<dbReference type="InterPro" id="IPR001461">
    <property type="entry name" value="Aspartic_peptidase_A1"/>
</dbReference>
<dbReference type="InterPro" id="IPR021109">
    <property type="entry name" value="Peptidase_aspartic_dom_sf"/>
</dbReference>
<evidence type="ECO:0000256" key="1">
    <source>
        <dbReference type="ARBA" id="ARBA00007447"/>
    </source>
</evidence>
<feature type="chain" id="PRO_5040142576" evidence="8">
    <location>
        <begin position="19"/>
        <end position="407"/>
    </location>
</feature>
<feature type="disulfide bond" evidence="6">
    <location>
        <begin position="129"/>
        <end position="133"/>
    </location>
</feature>
<dbReference type="SUPFAM" id="SSF50630">
    <property type="entry name" value="Acid proteases"/>
    <property type="match status" value="1"/>
</dbReference>
<evidence type="ECO:0000256" key="6">
    <source>
        <dbReference type="PIRSR" id="PIRSR601461-2"/>
    </source>
</evidence>
<evidence type="ECO:0000256" key="2">
    <source>
        <dbReference type="ARBA" id="ARBA00022670"/>
    </source>
</evidence>
<keyword evidence="11" id="KW-1185">Reference proteome</keyword>
<dbReference type="RefSeq" id="XP_041195302.1">
    <property type="nucleotide sequence ID" value="XM_041330632.1"/>
</dbReference>
<dbReference type="PANTHER" id="PTHR47966:SF51">
    <property type="entry name" value="BETA-SITE APP-CLEAVING ENZYME, ISOFORM A-RELATED"/>
    <property type="match status" value="1"/>
</dbReference>
<keyword evidence="3 7" id="KW-0064">Aspartyl protease</keyword>
<protein>
    <submittedName>
        <fullName evidence="10">Aspartic peptidase domain-containing protein</fullName>
    </submittedName>
</protein>
<evidence type="ECO:0000313" key="11">
    <source>
        <dbReference type="Proteomes" id="UP000807769"/>
    </source>
</evidence>
<dbReference type="InterPro" id="IPR034164">
    <property type="entry name" value="Pepsin-like_dom"/>
</dbReference>
<dbReference type="PANTHER" id="PTHR47966">
    <property type="entry name" value="BETA-SITE APP-CLEAVING ENZYME, ISOFORM A-RELATED"/>
    <property type="match status" value="1"/>
</dbReference>
<feature type="signal peptide" evidence="8">
    <location>
        <begin position="1"/>
        <end position="18"/>
    </location>
</feature>
<dbReference type="Gene3D" id="2.40.70.10">
    <property type="entry name" value="Acid Proteases"/>
    <property type="match status" value="2"/>
</dbReference>
<keyword evidence="8" id="KW-0732">Signal</keyword>
<dbReference type="EMBL" id="JABBWG010000009">
    <property type="protein sequence ID" value="KAG1819767.1"/>
    <property type="molecule type" value="Genomic_DNA"/>
</dbReference>
<dbReference type="AlphaFoldDB" id="A0A9P7EFX6"/>
<feature type="domain" description="Peptidase A1" evidence="9">
    <location>
        <begin position="98"/>
        <end position="404"/>
    </location>
</feature>
<evidence type="ECO:0000256" key="3">
    <source>
        <dbReference type="ARBA" id="ARBA00022750"/>
    </source>
</evidence>
<dbReference type="GeneID" id="64624649"/>
<evidence type="ECO:0000256" key="7">
    <source>
        <dbReference type="RuleBase" id="RU000454"/>
    </source>
</evidence>
<sequence>MRSLLLSSIAVLQALVVGLPQPQPLSIPLMKKTTFKIADGYVDPASIKAHISSTEAKLLRGAAAFERNAGIALFSPSPTKRARMLGSNPLINNSNNSWYGIIKVGTPPQAFSVEVDTGSSDLFLPGPSCGASCSGHKIYNPHSSSSSEALGKAFKLKYGDNSTVTGNQYKDTVSLAGFKATAQTFGVASNTTGSFPKDKPDGLMGMGLRSNSVFNADSVFETLVAQKAVPEPVFAFKLASSGSELRVGGMNSALYEGEFTYTPVTKKGFWQITGDAIEINGKGVVNGFSAVVDTGTSAILGNFTYVSQLYAAINATEVDKGLYALPCNAMPNVTITLGGKSFPLSAETLNMGPTDSSGKMCFGGIVGYDLGDITSGQLQWILGDVFMRNVYTAFDVGQCRIGFAELA</sequence>
<evidence type="ECO:0000256" key="5">
    <source>
        <dbReference type="PIRSR" id="PIRSR601461-1"/>
    </source>
</evidence>
<organism evidence="10 11">
    <name type="scientific">Suillus subaureus</name>
    <dbReference type="NCBI Taxonomy" id="48587"/>
    <lineage>
        <taxon>Eukaryota</taxon>
        <taxon>Fungi</taxon>
        <taxon>Dikarya</taxon>
        <taxon>Basidiomycota</taxon>
        <taxon>Agaricomycotina</taxon>
        <taxon>Agaricomycetes</taxon>
        <taxon>Agaricomycetidae</taxon>
        <taxon>Boletales</taxon>
        <taxon>Suillineae</taxon>
        <taxon>Suillaceae</taxon>
        <taxon>Suillus</taxon>
    </lineage>
</organism>
<comment type="similarity">
    <text evidence="1 7">Belongs to the peptidase A1 family.</text>
</comment>
<name>A0A9P7EFX6_9AGAM</name>
<dbReference type="InterPro" id="IPR033121">
    <property type="entry name" value="PEPTIDASE_A1"/>
</dbReference>
<dbReference type="PRINTS" id="PR00792">
    <property type="entry name" value="PEPSIN"/>
</dbReference>
<dbReference type="OrthoDB" id="15189at2759"/>
<evidence type="ECO:0000256" key="8">
    <source>
        <dbReference type="SAM" id="SignalP"/>
    </source>
</evidence>
<dbReference type="GO" id="GO:0004190">
    <property type="term" value="F:aspartic-type endopeptidase activity"/>
    <property type="evidence" value="ECO:0007669"/>
    <property type="project" value="UniProtKB-KW"/>
</dbReference>
<dbReference type="FunFam" id="2.40.70.10:FF:000115">
    <property type="entry name" value="Lysosomal aspartic protease"/>
    <property type="match status" value="1"/>
</dbReference>
<evidence type="ECO:0000313" key="10">
    <source>
        <dbReference type="EMBL" id="KAG1819767.1"/>
    </source>
</evidence>
<feature type="active site" evidence="5">
    <location>
        <position position="293"/>
    </location>
</feature>
<accession>A0A9P7EFX6</accession>
<evidence type="ECO:0000259" key="9">
    <source>
        <dbReference type="PROSITE" id="PS51767"/>
    </source>
</evidence>
<feature type="active site" evidence="5">
    <location>
        <position position="116"/>
    </location>
</feature>
<reference evidence="10" key="1">
    <citation type="journal article" date="2020" name="New Phytol.">
        <title>Comparative genomics reveals dynamic genome evolution in host specialist ectomycorrhizal fungi.</title>
        <authorList>
            <person name="Lofgren L.A."/>
            <person name="Nguyen N.H."/>
            <person name="Vilgalys R."/>
            <person name="Ruytinx J."/>
            <person name="Liao H.L."/>
            <person name="Branco S."/>
            <person name="Kuo A."/>
            <person name="LaButti K."/>
            <person name="Lipzen A."/>
            <person name="Andreopoulos W."/>
            <person name="Pangilinan J."/>
            <person name="Riley R."/>
            <person name="Hundley H."/>
            <person name="Na H."/>
            <person name="Barry K."/>
            <person name="Grigoriev I.V."/>
            <person name="Stajich J.E."/>
            <person name="Kennedy P.G."/>
        </authorList>
    </citation>
    <scope>NUCLEOTIDE SEQUENCE</scope>
    <source>
        <strain evidence="10">MN1</strain>
    </source>
</reference>
<keyword evidence="4 7" id="KW-0378">Hydrolase</keyword>
<dbReference type="PROSITE" id="PS00141">
    <property type="entry name" value="ASP_PROTEASE"/>
    <property type="match status" value="1"/>
</dbReference>
<dbReference type="GO" id="GO:0006508">
    <property type="term" value="P:proteolysis"/>
    <property type="evidence" value="ECO:0007669"/>
    <property type="project" value="UniProtKB-KW"/>
</dbReference>
<dbReference type="Pfam" id="PF00026">
    <property type="entry name" value="Asp"/>
    <property type="match status" value="1"/>
</dbReference>
<keyword evidence="2 7" id="KW-0645">Protease</keyword>
<comment type="caution">
    <text evidence="10">The sequence shown here is derived from an EMBL/GenBank/DDBJ whole genome shotgun (WGS) entry which is preliminary data.</text>
</comment>
<keyword evidence="6" id="KW-1015">Disulfide bond</keyword>
<gene>
    <name evidence="10" type="ORF">BJ212DRAFT_1267094</name>
</gene>
<proteinExistence type="inferred from homology"/>
<dbReference type="CDD" id="cd05471">
    <property type="entry name" value="pepsin_like"/>
    <property type="match status" value="1"/>
</dbReference>
<dbReference type="InterPro" id="IPR001969">
    <property type="entry name" value="Aspartic_peptidase_AS"/>
</dbReference>
<evidence type="ECO:0000256" key="4">
    <source>
        <dbReference type="ARBA" id="ARBA00022801"/>
    </source>
</evidence>